<reference evidence="1 2" key="1">
    <citation type="submission" date="2020-08" db="EMBL/GenBank/DDBJ databases">
        <title>Genomic Encyclopedia of Type Strains, Phase III (KMG-III): the genomes of soil and plant-associated and newly described type strains.</title>
        <authorList>
            <person name="Whitman W."/>
        </authorList>
    </citation>
    <scope>NUCLEOTIDE SEQUENCE [LARGE SCALE GENOMIC DNA]</scope>
    <source>
        <strain evidence="1 2">CECT 8960</strain>
    </source>
</reference>
<dbReference type="RefSeq" id="WP_184811815.1">
    <property type="nucleotide sequence ID" value="NZ_JACHJQ010000004.1"/>
</dbReference>
<dbReference type="AlphaFoldDB" id="A0A7W7VEV4"/>
<accession>A0A7W7VEV4</accession>
<organism evidence="1 2">
    <name type="scientific">Actinophytocola algeriensis</name>
    <dbReference type="NCBI Taxonomy" id="1768010"/>
    <lineage>
        <taxon>Bacteria</taxon>
        <taxon>Bacillati</taxon>
        <taxon>Actinomycetota</taxon>
        <taxon>Actinomycetes</taxon>
        <taxon>Pseudonocardiales</taxon>
        <taxon>Pseudonocardiaceae</taxon>
    </lineage>
</organism>
<evidence type="ECO:0000313" key="2">
    <source>
        <dbReference type="Proteomes" id="UP000520767"/>
    </source>
</evidence>
<dbReference type="SUPFAM" id="SSF47336">
    <property type="entry name" value="ACP-like"/>
    <property type="match status" value="1"/>
</dbReference>
<sequence>MTREALADEIARVTGVSHEDGVLPLSSVDVMRIVNMLRIRGLPVTYADLAKDLTLDAWWTRVSHLLRTNPHLAA</sequence>
<protein>
    <submittedName>
        <fullName evidence="1">Aryl carrier-like protein</fullName>
    </submittedName>
</protein>
<dbReference type="EMBL" id="JACHJQ010000004">
    <property type="protein sequence ID" value="MBB4907651.1"/>
    <property type="molecule type" value="Genomic_DNA"/>
</dbReference>
<comment type="caution">
    <text evidence="1">The sequence shown here is derived from an EMBL/GenBank/DDBJ whole genome shotgun (WGS) entry which is preliminary data.</text>
</comment>
<dbReference type="Proteomes" id="UP000520767">
    <property type="component" value="Unassembled WGS sequence"/>
</dbReference>
<dbReference type="InterPro" id="IPR036736">
    <property type="entry name" value="ACP-like_sf"/>
</dbReference>
<proteinExistence type="predicted"/>
<dbReference type="Gene3D" id="1.10.1200.10">
    <property type="entry name" value="ACP-like"/>
    <property type="match status" value="1"/>
</dbReference>
<gene>
    <name evidence="1" type="ORF">FHR82_003893</name>
</gene>
<keyword evidence="2" id="KW-1185">Reference proteome</keyword>
<evidence type="ECO:0000313" key="1">
    <source>
        <dbReference type="EMBL" id="MBB4907651.1"/>
    </source>
</evidence>
<name>A0A7W7VEV4_9PSEU</name>